<dbReference type="Gene3D" id="1.10.4080.10">
    <property type="entry name" value="ADP-ribosylation/Crystallin J1"/>
    <property type="match status" value="1"/>
</dbReference>
<evidence type="ECO:0000256" key="1">
    <source>
        <dbReference type="SAM" id="MobiDB-lite"/>
    </source>
</evidence>
<dbReference type="Pfam" id="PF00610">
    <property type="entry name" value="DEP"/>
    <property type="match status" value="1"/>
</dbReference>
<evidence type="ECO:0000313" key="4">
    <source>
        <dbReference type="Proteomes" id="UP000053237"/>
    </source>
</evidence>
<sequence length="806" mass="90449">MPQHGLEKLAHDRSHKISQSLSWDHKSNRYTRSRPNPFLRSCACEKCLEQEPQESSPPFRFLQRQQTEYQEYESLRNEMLYEFALDLHRNMLTNSRRKFLFRVYRDCFSGMEAVHWMLQARKVSSLHTAILRGQSLLQAKYIEGVIKDGARIFSYDRKRLYVFSTMFLMTIQNDFATSNSTHECTAGTSSICHDPTYAYKLYTAPILEARSESALSSERPPPGKGCGSFFLKAAMCARESIVVERSNASSLDNSEYDLLDGDLNQSIQPLHHAARQRALAALVGGFVAEAASTSLNGVPDPLKLIPEFKFHSRDPAFFDTATVSRASEQNSYRISLSKKLFSRDLDQSFCNNNVSITENVKPSSTGVEARSVLHCFAQRKQLSAKEIAKDILQAFQMQKSLLGRAARDFVEKAERKGENVSDCSVHCGSIDVLVLIPPLIVLYAGTPQLFTKVKQYVLMFYSGAYVMDVAMIAAFVLEQIILGATILDALRKAMRCDHLTSRQRSAIYKSFTQSQNPTHYVLQKYGKYGSKARGLYTILQPLFAENEYKAAIRENILGGGRSCRRAIFLGACFAAQEGLQCIPREWIAKTPFFEFIEADIKAIVQQRDLLHSVETDNGIHGERNILDDDRETKRASIVSSLLRPTEIGSLYSDDMRQRDSAYSLAENERPSTASLQPVGSKSLSASNISRESFRSDLIDFGDLQKFYLTEPVRGSSITCTSSTQSSPPQSSNNKKYEPHPTNTIKLSRPPPPPPPSTISPAVTTGDSELSHCAEEMKILVTQSIAFQILSIDSPENHSPCLLRVEH</sequence>
<dbReference type="GO" id="GO:0035556">
    <property type="term" value="P:intracellular signal transduction"/>
    <property type="evidence" value="ECO:0007669"/>
    <property type="project" value="InterPro"/>
</dbReference>
<dbReference type="SUPFAM" id="SSF46785">
    <property type="entry name" value="Winged helix' DNA-binding domain"/>
    <property type="match status" value="1"/>
</dbReference>
<evidence type="ECO:0000313" key="3">
    <source>
        <dbReference type="EMBL" id="CCI48820.1"/>
    </source>
</evidence>
<dbReference type="InParanoid" id="A0A024GQ02"/>
<dbReference type="InterPro" id="IPR000591">
    <property type="entry name" value="DEP_dom"/>
</dbReference>
<organism evidence="3 4">
    <name type="scientific">Albugo candida</name>
    <dbReference type="NCBI Taxonomy" id="65357"/>
    <lineage>
        <taxon>Eukaryota</taxon>
        <taxon>Sar</taxon>
        <taxon>Stramenopiles</taxon>
        <taxon>Oomycota</taxon>
        <taxon>Peronosporomycetes</taxon>
        <taxon>Albuginales</taxon>
        <taxon>Albuginaceae</taxon>
        <taxon>Albugo</taxon>
    </lineage>
</organism>
<protein>
    <recommendedName>
        <fullName evidence="2">DEP domain-containing protein</fullName>
    </recommendedName>
</protein>
<gene>
    <name evidence="3" type="ORF">BN9_100190</name>
</gene>
<feature type="compositionally biased region" description="Polar residues" evidence="1">
    <location>
        <begin position="670"/>
        <end position="686"/>
    </location>
</feature>
<feature type="compositionally biased region" description="Pro residues" evidence="1">
    <location>
        <begin position="748"/>
        <end position="757"/>
    </location>
</feature>
<comment type="caution">
    <text evidence="3">The sequence shown here is derived from an EMBL/GenBank/DDBJ whole genome shotgun (WGS) entry which is preliminary data.</text>
</comment>
<dbReference type="Proteomes" id="UP000053237">
    <property type="component" value="Unassembled WGS sequence"/>
</dbReference>
<dbReference type="InterPro" id="IPR036705">
    <property type="entry name" value="Ribosyl_crysJ1_sf"/>
</dbReference>
<dbReference type="InterPro" id="IPR036390">
    <property type="entry name" value="WH_DNA-bd_sf"/>
</dbReference>
<dbReference type="AlphaFoldDB" id="A0A024GQ02"/>
<feature type="region of interest" description="Disordered" evidence="1">
    <location>
        <begin position="716"/>
        <end position="764"/>
    </location>
</feature>
<dbReference type="OrthoDB" id="524326at2759"/>
<dbReference type="InterPro" id="IPR036388">
    <property type="entry name" value="WH-like_DNA-bd_sf"/>
</dbReference>
<accession>A0A024GQ02</accession>
<dbReference type="PROSITE" id="PS50186">
    <property type="entry name" value="DEP"/>
    <property type="match status" value="1"/>
</dbReference>
<evidence type="ECO:0000259" key="2">
    <source>
        <dbReference type="PROSITE" id="PS50186"/>
    </source>
</evidence>
<feature type="domain" description="DEP" evidence="2">
    <location>
        <begin position="88"/>
        <end position="165"/>
    </location>
</feature>
<reference evidence="3 4" key="1">
    <citation type="submission" date="2012-05" db="EMBL/GenBank/DDBJ databases">
        <title>Recombination and specialization in a pathogen metapopulation.</title>
        <authorList>
            <person name="Gardiner A."/>
            <person name="Kemen E."/>
            <person name="Schultz-Larsen T."/>
            <person name="MacLean D."/>
            <person name="Van Oosterhout C."/>
            <person name="Jones J.D.G."/>
        </authorList>
    </citation>
    <scope>NUCLEOTIDE SEQUENCE [LARGE SCALE GENOMIC DNA]</scope>
    <source>
        <strain evidence="3 4">Ac Nc2</strain>
    </source>
</reference>
<proteinExistence type="predicted"/>
<dbReference type="SMART" id="SM00049">
    <property type="entry name" value="DEP"/>
    <property type="match status" value="1"/>
</dbReference>
<name>A0A024GQ02_9STRA</name>
<feature type="compositionally biased region" description="Low complexity" evidence="1">
    <location>
        <begin position="716"/>
        <end position="731"/>
    </location>
</feature>
<dbReference type="Gene3D" id="1.10.10.10">
    <property type="entry name" value="Winged helix-like DNA-binding domain superfamily/Winged helix DNA-binding domain"/>
    <property type="match status" value="1"/>
</dbReference>
<dbReference type="CDD" id="cd04371">
    <property type="entry name" value="DEP"/>
    <property type="match status" value="1"/>
</dbReference>
<dbReference type="InterPro" id="IPR005502">
    <property type="entry name" value="Ribosyl_crysJ1"/>
</dbReference>
<feature type="region of interest" description="Disordered" evidence="1">
    <location>
        <begin position="661"/>
        <end position="686"/>
    </location>
</feature>
<dbReference type="Pfam" id="PF03747">
    <property type="entry name" value="ADP_ribosyl_GH"/>
    <property type="match status" value="1"/>
</dbReference>
<dbReference type="SUPFAM" id="SSF101478">
    <property type="entry name" value="ADP-ribosylglycohydrolase"/>
    <property type="match status" value="1"/>
</dbReference>
<dbReference type="EMBL" id="CAIX01000249">
    <property type="protein sequence ID" value="CCI48820.1"/>
    <property type="molecule type" value="Genomic_DNA"/>
</dbReference>
<keyword evidence="4" id="KW-1185">Reference proteome</keyword>